<evidence type="ECO:0000256" key="1">
    <source>
        <dbReference type="ARBA" id="ARBA00005380"/>
    </source>
</evidence>
<dbReference type="GO" id="GO:0005988">
    <property type="term" value="P:lactose metabolic process"/>
    <property type="evidence" value="ECO:0007669"/>
    <property type="project" value="UniProtKB-KW"/>
</dbReference>
<evidence type="ECO:0000313" key="10">
    <source>
        <dbReference type="EMBL" id="OTN93222.1"/>
    </source>
</evidence>
<comment type="similarity">
    <text evidence="1">Belongs to the carbohydrate kinase pfkB family.</text>
</comment>
<dbReference type="UniPathway" id="UPA00704">
    <property type="reaction ID" value="UER00715"/>
</dbReference>
<comment type="pathway">
    <text evidence="7">Carbohydrate metabolism; D-tagatose 6-phosphate degradation; D-glyceraldehyde 3-phosphate and glycerone phosphate from D-tagatose 6-phosphate: step 1/2.</text>
</comment>
<feature type="domain" description="Carbohydrate kinase PfkB" evidence="8">
    <location>
        <begin position="10"/>
        <end position="292"/>
    </location>
</feature>
<proteinExistence type="inferred from homology"/>
<evidence type="ECO:0000313" key="12">
    <source>
        <dbReference type="Proteomes" id="UP000275747"/>
    </source>
</evidence>
<dbReference type="GO" id="GO:0044281">
    <property type="term" value="P:small molecule metabolic process"/>
    <property type="evidence" value="ECO:0007669"/>
    <property type="project" value="UniProtKB-ARBA"/>
</dbReference>
<dbReference type="EMBL" id="CP033041">
    <property type="protein sequence ID" value="AYM72568.1"/>
    <property type="molecule type" value="Genomic_DNA"/>
</dbReference>
<dbReference type="Proteomes" id="UP000275747">
    <property type="component" value="Chromosome"/>
</dbReference>
<dbReference type="SUPFAM" id="SSF53613">
    <property type="entry name" value="Ribokinase-like"/>
    <property type="match status" value="1"/>
</dbReference>
<organism evidence="10 11">
    <name type="scientific">Enterococcus faecium</name>
    <name type="common">Streptococcus faecium</name>
    <dbReference type="NCBI Taxonomy" id="1352"/>
    <lineage>
        <taxon>Bacteria</taxon>
        <taxon>Bacillati</taxon>
        <taxon>Bacillota</taxon>
        <taxon>Bacilli</taxon>
        <taxon>Lactobacillales</taxon>
        <taxon>Enterococcaceae</taxon>
        <taxon>Enterococcus</taxon>
    </lineage>
</organism>
<dbReference type="InterPro" id="IPR002173">
    <property type="entry name" value="Carboh/pur_kinase_PfkB_CS"/>
</dbReference>
<evidence type="ECO:0000256" key="4">
    <source>
        <dbReference type="ARBA" id="ARBA00022741"/>
    </source>
</evidence>
<evidence type="ECO:0000256" key="5">
    <source>
        <dbReference type="ARBA" id="ARBA00022777"/>
    </source>
</evidence>
<dbReference type="Proteomes" id="UP000194885">
    <property type="component" value="Unassembled WGS sequence"/>
</dbReference>
<dbReference type="InterPro" id="IPR029056">
    <property type="entry name" value="Ribokinase-like"/>
</dbReference>
<comment type="similarity">
    <text evidence="7">Belongs to the carbohydrate kinase PfkB family. LacC subfamily.</text>
</comment>
<evidence type="ECO:0000256" key="2">
    <source>
        <dbReference type="ARBA" id="ARBA00022679"/>
    </source>
</evidence>
<keyword evidence="3 7" id="KW-0423">Lactose metabolism</keyword>
<dbReference type="FunFam" id="3.40.1190.20:FF:000001">
    <property type="entry name" value="Phosphofructokinase"/>
    <property type="match status" value="1"/>
</dbReference>
<dbReference type="GO" id="GO:0005829">
    <property type="term" value="C:cytosol"/>
    <property type="evidence" value="ECO:0007669"/>
    <property type="project" value="TreeGrafter"/>
</dbReference>
<reference evidence="9 12" key="2">
    <citation type="submission" date="2018-10" db="EMBL/GenBank/DDBJ databases">
        <title>Escaping from acidified nitrite in gastric host defense: Transcriptomic basis for resistance to free nitrous acid in Enterococcus faecalis.</title>
        <authorList>
            <person name="Yu Z."/>
            <person name="Shi D."/>
            <person name="Liu W."/>
            <person name="Meng F."/>
        </authorList>
    </citation>
    <scope>NUCLEOTIDE SEQUENCE [LARGE SCALE GENOMIC DNA]</scope>
    <source>
        <strain evidence="9 12">JE1</strain>
    </source>
</reference>
<evidence type="ECO:0000313" key="9">
    <source>
        <dbReference type="EMBL" id="AYM72568.1"/>
    </source>
</evidence>
<dbReference type="GO" id="GO:0016052">
    <property type="term" value="P:carbohydrate catabolic process"/>
    <property type="evidence" value="ECO:0007669"/>
    <property type="project" value="UniProtKB-ARBA"/>
</dbReference>
<dbReference type="GO" id="GO:0009024">
    <property type="term" value="F:tagatose-6-phosphate kinase activity"/>
    <property type="evidence" value="ECO:0007669"/>
    <property type="project" value="UniProtKB-EC"/>
</dbReference>
<dbReference type="GO" id="GO:2001059">
    <property type="term" value="P:D-tagatose 6-phosphate catabolic process"/>
    <property type="evidence" value="ECO:0007669"/>
    <property type="project" value="UniProtKB-UniPathway"/>
</dbReference>
<dbReference type="PROSITE" id="PS00583">
    <property type="entry name" value="PFKB_KINASES_1"/>
    <property type="match status" value="1"/>
</dbReference>
<reference evidence="10 11" key="1">
    <citation type="submission" date="2017-05" db="EMBL/GenBank/DDBJ databases">
        <title>The Genome Sequence of Enterococcus faecium 7H8_DIV0219.</title>
        <authorList>
            <consortium name="The Broad Institute Genomics Platform"/>
            <consortium name="The Broad Institute Genomic Center for Infectious Diseases"/>
            <person name="Earl A."/>
            <person name="Manson A."/>
            <person name="Schwartman J."/>
            <person name="Gilmore M."/>
            <person name="Abouelleil A."/>
            <person name="Cao P."/>
            <person name="Chapman S."/>
            <person name="Cusick C."/>
            <person name="Shea T."/>
            <person name="Young S."/>
            <person name="Neafsey D."/>
            <person name="Nusbaum C."/>
            <person name="Birren B."/>
        </authorList>
    </citation>
    <scope>NUCLEOTIDE SEQUENCE [LARGE SCALE GENOMIC DNA]</scope>
    <source>
        <strain evidence="10 11">7H8_DIV0219</strain>
    </source>
</reference>
<name>A0A242BDW8_ENTFC</name>
<sequence>MITTVTLNPSIDIAYTVEELNLDKVNRVETVNKTAGGKGVNVARVLNLLGEEVIATGLIGGQHGEYLKNQLDQLGIMHQFVPIKGETRDSIAILHGSRQTELLERGPFITKKEQQTFTDHFEQLLEISDIMTISGSLPQGCPLDYYKQLVALADKKGKDILLDTSGKFLLEVLKGKEKPLLIKPNLEELGELIGQRICSSIQLEKIQSLLAHPIFEGVPWVVVSLGERGAVAKVAQCFYEVIIPKISVVNPVGSGDATLAGLANALSKRQSIEEILAFSMACGMANAQQEKTGWIDPMNVTMLMKHIQVKKIK</sequence>
<evidence type="ECO:0000256" key="7">
    <source>
        <dbReference type="PIRNR" id="PIRNR000535"/>
    </source>
</evidence>
<keyword evidence="4 7" id="KW-0547">Nucleotide-binding</keyword>
<evidence type="ECO:0000313" key="11">
    <source>
        <dbReference type="Proteomes" id="UP000194885"/>
    </source>
</evidence>
<dbReference type="PANTHER" id="PTHR46566">
    <property type="entry name" value="1-PHOSPHOFRUCTOKINASE-RELATED"/>
    <property type="match status" value="1"/>
</dbReference>
<dbReference type="AlphaFoldDB" id="A0A242BDW8"/>
<accession>A0A242BDW8</accession>
<dbReference type="Gene3D" id="3.40.1190.20">
    <property type="match status" value="1"/>
</dbReference>
<dbReference type="RefSeq" id="WP_038398559.1">
    <property type="nucleotide sequence ID" value="NZ_CABGQB010000001.1"/>
</dbReference>
<keyword evidence="2 7" id="KW-0808">Transferase</keyword>
<dbReference type="PIRSF" id="PIRSF000535">
    <property type="entry name" value="1PFK/6PFK/LacC"/>
    <property type="match status" value="1"/>
</dbReference>
<dbReference type="GO" id="GO:0008443">
    <property type="term" value="F:phosphofructokinase activity"/>
    <property type="evidence" value="ECO:0007669"/>
    <property type="project" value="TreeGrafter"/>
</dbReference>
<gene>
    <name evidence="10" type="ORF">A5810_002084</name>
    <name evidence="9" type="ORF">D9Z05_04520</name>
</gene>
<dbReference type="PANTHER" id="PTHR46566:SF5">
    <property type="entry name" value="1-PHOSPHOFRUCTOKINASE"/>
    <property type="match status" value="1"/>
</dbReference>
<dbReference type="CDD" id="cd01164">
    <property type="entry name" value="FruK_PfkB_like"/>
    <property type="match status" value="1"/>
</dbReference>
<evidence type="ECO:0000256" key="3">
    <source>
        <dbReference type="ARBA" id="ARBA00022736"/>
    </source>
</evidence>
<dbReference type="EC" id="2.7.1.144" evidence="7"/>
<protein>
    <recommendedName>
        <fullName evidence="7">Tagatose-6-phosphate kinase</fullName>
        <ecNumber evidence="7">2.7.1.144</ecNumber>
    </recommendedName>
</protein>
<dbReference type="InterPro" id="IPR017583">
    <property type="entry name" value="Tagatose/fructose_Pkinase"/>
</dbReference>
<evidence type="ECO:0000259" key="8">
    <source>
        <dbReference type="Pfam" id="PF00294"/>
    </source>
</evidence>
<evidence type="ECO:0000256" key="6">
    <source>
        <dbReference type="ARBA" id="ARBA00022840"/>
    </source>
</evidence>
<dbReference type="NCBIfam" id="TIGR03168">
    <property type="entry name" value="1-PFK"/>
    <property type="match status" value="1"/>
</dbReference>
<dbReference type="Pfam" id="PF00294">
    <property type="entry name" value="PfkB"/>
    <property type="match status" value="1"/>
</dbReference>
<dbReference type="InterPro" id="IPR011611">
    <property type="entry name" value="PfkB_dom"/>
</dbReference>
<comment type="catalytic activity">
    <reaction evidence="7">
        <text>D-tagatofuranose 6-phosphate + ATP = D-tagatofuranose 1,6-bisphosphate + ADP + H(+)</text>
        <dbReference type="Rhea" id="RHEA:12420"/>
        <dbReference type="ChEBI" id="CHEBI:15378"/>
        <dbReference type="ChEBI" id="CHEBI:30616"/>
        <dbReference type="ChEBI" id="CHEBI:58694"/>
        <dbReference type="ChEBI" id="CHEBI:58695"/>
        <dbReference type="ChEBI" id="CHEBI:456216"/>
        <dbReference type="EC" id="2.7.1.144"/>
    </reaction>
</comment>
<dbReference type="EMBL" id="NGKW01000004">
    <property type="protein sequence ID" value="OTN93222.1"/>
    <property type="molecule type" value="Genomic_DNA"/>
</dbReference>
<dbReference type="PROSITE" id="PS00584">
    <property type="entry name" value="PFKB_KINASES_2"/>
    <property type="match status" value="1"/>
</dbReference>
<keyword evidence="5 10" id="KW-0418">Kinase</keyword>
<dbReference type="GO" id="GO:0005524">
    <property type="term" value="F:ATP binding"/>
    <property type="evidence" value="ECO:0007669"/>
    <property type="project" value="UniProtKB-KW"/>
</dbReference>
<keyword evidence="6 7" id="KW-0067">ATP-binding</keyword>